<feature type="non-terminal residue" evidence="1">
    <location>
        <position position="1"/>
    </location>
</feature>
<organism evidence="1">
    <name type="scientific">Solanum chacoense</name>
    <name type="common">Chaco potato</name>
    <dbReference type="NCBI Taxonomy" id="4108"/>
    <lineage>
        <taxon>Eukaryota</taxon>
        <taxon>Viridiplantae</taxon>
        <taxon>Streptophyta</taxon>
        <taxon>Embryophyta</taxon>
        <taxon>Tracheophyta</taxon>
        <taxon>Spermatophyta</taxon>
        <taxon>Magnoliopsida</taxon>
        <taxon>eudicotyledons</taxon>
        <taxon>Gunneridae</taxon>
        <taxon>Pentapetalae</taxon>
        <taxon>asterids</taxon>
        <taxon>lamiids</taxon>
        <taxon>Solanales</taxon>
        <taxon>Solanaceae</taxon>
        <taxon>Solanoideae</taxon>
        <taxon>Solaneae</taxon>
        <taxon>Solanum</taxon>
    </lineage>
</organism>
<dbReference type="AlphaFoldDB" id="A0A0V0GW46"/>
<protein>
    <submittedName>
        <fullName evidence="1">Putative ovule protein</fullName>
    </submittedName>
</protein>
<accession>A0A0V0GW46</accession>
<name>A0A0V0GW46_SOLCH</name>
<proteinExistence type="predicted"/>
<dbReference type="EMBL" id="GEDG01031310">
    <property type="protein sequence ID" value="JAP11446.1"/>
    <property type="molecule type" value="Transcribed_RNA"/>
</dbReference>
<evidence type="ECO:0000313" key="1">
    <source>
        <dbReference type="EMBL" id="JAP11446.1"/>
    </source>
</evidence>
<sequence>ISSVCLPMVTVELLQIINYLMVAAWDLSSVANVVENPISKVIYKACCLQIHFFGLEYLEHYKYVNL</sequence>
<reference evidence="1" key="1">
    <citation type="submission" date="2015-12" db="EMBL/GenBank/DDBJ databases">
        <title>Gene expression during late stages of embryo sac development: a critical building block for successful pollen-pistil interactions.</title>
        <authorList>
            <person name="Liu Y."/>
            <person name="Joly V."/>
            <person name="Sabar M."/>
            <person name="Matton D.P."/>
        </authorList>
    </citation>
    <scope>NUCLEOTIDE SEQUENCE</scope>
</reference>